<accession>A0A803KZF7</accession>
<dbReference type="PANTHER" id="PTHR31459">
    <property type="match status" value="1"/>
</dbReference>
<evidence type="ECO:0000259" key="2">
    <source>
        <dbReference type="SMART" id="SM00769"/>
    </source>
</evidence>
<dbReference type="GO" id="GO:0009269">
    <property type="term" value="P:response to desiccation"/>
    <property type="evidence" value="ECO:0007669"/>
    <property type="project" value="InterPro"/>
</dbReference>
<gene>
    <name evidence="3" type="primary">LOC110714155</name>
</gene>
<feature type="domain" description="Water stress and hypersensitive response" evidence="2">
    <location>
        <begin position="24"/>
        <end position="141"/>
    </location>
</feature>
<dbReference type="Pfam" id="PF03168">
    <property type="entry name" value="LEA_2"/>
    <property type="match status" value="1"/>
</dbReference>
<dbReference type="InterPro" id="IPR004864">
    <property type="entry name" value="LEA_2"/>
</dbReference>
<dbReference type="AlphaFoldDB" id="A0A803KZF7"/>
<dbReference type="PANTHER" id="PTHR31459:SF19">
    <property type="entry name" value="DESICCATION-RELATED PROTEIN LEA14-RELATED"/>
    <property type="match status" value="1"/>
</dbReference>
<sequence>MSRLRDKAKNFVSEKIANMRKPEASIDDVDLKGVNREGVTYCANVGVTNPYSHSIPICEITFHLKCDGRQIISGTIPDPGSIKGNDKTNLEVLMKVPHSVIVSLARDIFKDWDIDYELEIGLVIDIPIIGNFTIPVRKKGEIRLPSIKDFFRKGEDNEE</sequence>
<dbReference type="FunFam" id="2.60.40.1820:FF:000001">
    <property type="entry name" value="Desiccation protectant protein Lea14-like"/>
    <property type="match status" value="1"/>
</dbReference>
<reference evidence="3" key="1">
    <citation type="journal article" date="2017" name="Nature">
        <title>The genome of Chenopodium quinoa.</title>
        <authorList>
            <person name="Jarvis D.E."/>
            <person name="Ho Y.S."/>
            <person name="Lightfoot D.J."/>
            <person name="Schmoeckel S.M."/>
            <person name="Li B."/>
            <person name="Borm T.J.A."/>
            <person name="Ohyanagi H."/>
            <person name="Mineta K."/>
            <person name="Michell C.T."/>
            <person name="Saber N."/>
            <person name="Kharbatia N.M."/>
            <person name="Rupper R.R."/>
            <person name="Sharp A.R."/>
            <person name="Dally N."/>
            <person name="Boughton B.A."/>
            <person name="Woo Y.H."/>
            <person name="Gao G."/>
            <person name="Schijlen E.G.W.M."/>
            <person name="Guo X."/>
            <person name="Momin A.A."/>
            <person name="Negrao S."/>
            <person name="Al-Babili S."/>
            <person name="Gehring C."/>
            <person name="Roessner U."/>
            <person name="Jung C."/>
            <person name="Murphy K."/>
            <person name="Arold S.T."/>
            <person name="Gojobori T."/>
            <person name="van der Linden C.G."/>
            <person name="van Loo E.N."/>
            <person name="Jellen E.N."/>
            <person name="Maughan P.J."/>
            <person name="Tester M."/>
        </authorList>
    </citation>
    <scope>NUCLEOTIDE SEQUENCE [LARGE SCALE GENOMIC DNA]</scope>
    <source>
        <strain evidence="3">cv. PI 614886</strain>
    </source>
</reference>
<dbReference type="InterPro" id="IPR045043">
    <property type="entry name" value="Lea14-like"/>
</dbReference>
<evidence type="ECO:0000313" key="4">
    <source>
        <dbReference type="Proteomes" id="UP000596660"/>
    </source>
</evidence>
<dbReference type="SMR" id="A0A803KZF7"/>
<dbReference type="KEGG" id="cqi:110714155"/>
<dbReference type="OrthoDB" id="588983at2759"/>
<comment type="similarity">
    <text evidence="1">Belongs to the LEA type 2 family.</text>
</comment>
<protein>
    <recommendedName>
        <fullName evidence="2">Water stress and hypersensitive response domain-containing protein</fullName>
    </recommendedName>
</protein>
<proteinExistence type="inferred from homology"/>
<dbReference type="SUPFAM" id="SSF117070">
    <property type="entry name" value="LEA14-like"/>
    <property type="match status" value="1"/>
</dbReference>
<dbReference type="SMART" id="SM00769">
    <property type="entry name" value="WHy"/>
    <property type="match status" value="1"/>
</dbReference>
<organism evidence="3 4">
    <name type="scientific">Chenopodium quinoa</name>
    <name type="common">Quinoa</name>
    <dbReference type="NCBI Taxonomy" id="63459"/>
    <lineage>
        <taxon>Eukaryota</taxon>
        <taxon>Viridiplantae</taxon>
        <taxon>Streptophyta</taxon>
        <taxon>Embryophyta</taxon>
        <taxon>Tracheophyta</taxon>
        <taxon>Spermatophyta</taxon>
        <taxon>Magnoliopsida</taxon>
        <taxon>eudicotyledons</taxon>
        <taxon>Gunneridae</taxon>
        <taxon>Pentapetalae</taxon>
        <taxon>Caryophyllales</taxon>
        <taxon>Chenopodiaceae</taxon>
        <taxon>Chenopodioideae</taxon>
        <taxon>Atripliceae</taxon>
        <taxon>Chenopodium</taxon>
    </lineage>
</organism>
<dbReference type="GO" id="GO:0005829">
    <property type="term" value="C:cytosol"/>
    <property type="evidence" value="ECO:0007669"/>
    <property type="project" value="TreeGrafter"/>
</dbReference>
<dbReference type="InterPro" id="IPR013990">
    <property type="entry name" value="WHy-dom"/>
</dbReference>
<dbReference type="Gene3D" id="2.60.40.1820">
    <property type="match status" value="1"/>
</dbReference>
<keyword evidence="4" id="KW-1185">Reference proteome</keyword>
<dbReference type="EnsemblPlants" id="AUR62004416-RA">
    <property type="protein sequence ID" value="AUR62004416-RA:cds"/>
    <property type="gene ID" value="AUR62004416"/>
</dbReference>
<dbReference type="Proteomes" id="UP000596660">
    <property type="component" value="Unplaced"/>
</dbReference>
<dbReference type="Gramene" id="AUR62004416-RA">
    <property type="protein sequence ID" value="AUR62004416-RA:cds"/>
    <property type="gene ID" value="AUR62004416"/>
</dbReference>
<dbReference type="GeneID" id="110714155"/>
<evidence type="ECO:0000256" key="1">
    <source>
        <dbReference type="ARBA" id="ARBA00005960"/>
    </source>
</evidence>
<dbReference type="OMA" id="GVDWDID"/>
<name>A0A803KZF7_CHEQI</name>
<evidence type="ECO:0000313" key="3">
    <source>
        <dbReference type="EnsemblPlants" id="AUR62004416-RA:cds"/>
    </source>
</evidence>
<reference evidence="3" key="2">
    <citation type="submission" date="2021-03" db="UniProtKB">
        <authorList>
            <consortium name="EnsemblPlants"/>
        </authorList>
    </citation>
    <scope>IDENTIFICATION</scope>
</reference>
<dbReference type="RefSeq" id="XP_021748318.1">
    <property type="nucleotide sequence ID" value="XM_021892626.1"/>
</dbReference>